<dbReference type="HAMAP" id="MF_00048">
    <property type="entry name" value="UPF0102"/>
    <property type="match status" value="1"/>
</dbReference>
<evidence type="ECO:0000256" key="1">
    <source>
        <dbReference type="ARBA" id="ARBA00006738"/>
    </source>
</evidence>
<feature type="region of interest" description="Disordered" evidence="3">
    <location>
        <begin position="1"/>
        <end position="21"/>
    </location>
</feature>
<dbReference type="NCBIfam" id="NF009150">
    <property type="entry name" value="PRK12497.1-3"/>
    <property type="match status" value="1"/>
</dbReference>
<organism evidence="4 5">
    <name type="scientific">Hydromonas duriensis</name>
    <dbReference type="NCBI Taxonomy" id="1527608"/>
    <lineage>
        <taxon>Bacteria</taxon>
        <taxon>Pseudomonadati</taxon>
        <taxon>Pseudomonadota</taxon>
        <taxon>Betaproteobacteria</taxon>
        <taxon>Burkholderiales</taxon>
        <taxon>Burkholderiaceae</taxon>
        <taxon>Hydromonas</taxon>
    </lineage>
</organism>
<dbReference type="PANTHER" id="PTHR34039">
    <property type="entry name" value="UPF0102 PROTEIN YRAN"/>
    <property type="match status" value="1"/>
</dbReference>
<dbReference type="InterPro" id="IPR011335">
    <property type="entry name" value="Restrct_endonuc-II-like"/>
</dbReference>
<keyword evidence="4" id="KW-0540">Nuclease</keyword>
<sequence length="149" mass="16910">MWAWLKKQSVEQKKPNEKSTMNTTMRTYQPQAAKQLDGAQAEAFARDYLGKNGLKVVQANMACTQGEIDLIMLDGDTLVFVEVRWRKSNAFGGAMASVTPHKLTKLMRACEVFMQQETKWQHHPCRIDVVALQGRLDAPEIEWVKNVTA</sequence>
<evidence type="ECO:0000256" key="3">
    <source>
        <dbReference type="SAM" id="MobiDB-lite"/>
    </source>
</evidence>
<keyword evidence="4" id="KW-0378">Hydrolase</keyword>
<dbReference type="InterPro" id="IPR011856">
    <property type="entry name" value="tRNA_endonuc-like_dom_sf"/>
</dbReference>
<keyword evidence="4" id="KW-0255">Endonuclease</keyword>
<dbReference type="Proteomes" id="UP000294480">
    <property type="component" value="Unassembled WGS sequence"/>
</dbReference>
<accession>A0A4R6Y7F4</accession>
<comment type="similarity">
    <text evidence="1 2">Belongs to the UPF0102 family.</text>
</comment>
<dbReference type="NCBIfam" id="TIGR00252">
    <property type="entry name" value="YraN family protein"/>
    <property type="match status" value="1"/>
</dbReference>
<evidence type="ECO:0000313" key="4">
    <source>
        <dbReference type="EMBL" id="TDR31259.1"/>
    </source>
</evidence>
<dbReference type="AlphaFoldDB" id="A0A4R6Y7F4"/>
<dbReference type="GO" id="GO:0004519">
    <property type="term" value="F:endonuclease activity"/>
    <property type="evidence" value="ECO:0007669"/>
    <property type="project" value="UniProtKB-KW"/>
</dbReference>
<dbReference type="RefSeq" id="WP_246012067.1">
    <property type="nucleotide sequence ID" value="NZ_SNZE01000011.1"/>
</dbReference>
<gene>
    <name evidence="4" type="ORF">DFR44_11122</name>
</gene>
<dbReference type="InterPro" id="IPR003509">
    <property type="entry name" value="UPF0102_YraN-like"/>
</dbReference>
<evidence type="ECO:0000313" key="5">
    <source>
        <dbReference type="Proteomes" id="UP000294480"/>
    </source>
</evidence>
<proteinExistence type="inferred from homology"/>
<keyword evidence="5" id="KW-1185">Reference proteome</keyword>
<dbReference type="EMBL" id="SNZE01000011">
    <property type="protein sequence ID" value="TDR31259.1"/>
    <property type="molecule type" value="Genomic_DNA"/>
</dbReference>
<dbReference type="Pfam" id="PF02021">
    <property type="entry name" value="UPF0102"/>
    <property type="match status" value="1"/>
</dbReference>
<dbReference type="GO" id="GO:0003676">
    <property type="term" value="F:nucleic acid binding"/>
    <property type="evidence" value="ECO:0007669"/>
    <property type="project" value="InterPro"/>
</dbReference>
<reference evidence="4 5" key="1">
    <citation type="submission" date="2019-03" db="EMBL/GenBank/DDBJ databases">
        <title>Genomic Encyclopedia of Type Strains, Phase IV (KMG-IV): sequencing the most valuable type-strain genomes for metagenomic binning, comparative biology and taxonomic classification.</title>
        <authorList>
            <person name="Goeker M."/>
        </authorList>
    </citation>
    <scope>NUCLEOTIDE SEQUENCE [LARGE SCALE GENOMIC DNA]</scope>
    <source>
        <strain evidence="4 5">DSM 102852</strain>
    </source>
</reference>
<dbReference type="Gene3D" id="3.40.1350.10">
    <property type="match status" value="1"/>
</dbReference>
<dbReference type="SUPFAM" id="SSF52980">
    <property type="entry name" value="Restriction endonuclease-like"/>
    <property type="match status" value="1"/>
</dbReference>
<name>A0A4R6Y7F4_9BURK</name>
<feature type="compositionally biased region" description="Basic and acidic residues" evidence="3">
    <location>
        <begin position="8"/>
        <end position="17"/>
    </location>
</feature>
<dbReference type="PANTHER" id="PTHR34039:SF1">
    <property type="entry name" value="UPF0102 PROTEIN YRAN"/>
    <property type="match status" value="1"/>
</dbReference>
<protein>
    <recommendedName>
        <fullName evidence="2">UPF0102 protein DFR44_11122</fullName>
    </recommendedName>
</protein>
<evidence type="ECO:0000256" key="2">
    <source>
        <dbReference type="HAMAP-Rule" id="MF_00048"/>
    </source>
</evidence>
<comment type="caution">
    <text evidence="4">The sequence shown here is derived from an EMBL/GenBank/DDBJ whole genome shotgun (WGS) entry which is preliminary data.</text>
</comment>